<proteinExistence type="predicted"/>
<dbReference type="Pfam" id="PF00419">
    <property type="entry name" value="Fimbrial"/>
    <property type="match status" value="1"/>
</dbReference>
<dbReference type="PANTHER" id="PTHR33420">
    <property type="entry name" value="FIMBRIAL SUBUNIT ELFA-RELATED"/>
    <property type="match status" value="1"/>
</dbReference>
<dbReference type="EMBL" id="CU928162">
    <property type="protein sequence ID" value="CAR10232.2"/>
    <property type="molecule type" value="Genomic_DNA"/>
</dbReference>
<feature type="transmembrane region" description="Helical" evidence="1">
    <location>
        <begin position="12"/>
        <end position="31"/>
    </location>
</feature>
<gene>
    <name evidence="3" type="primary">aufD</name>
    <name evidence="3" type="ordered locus">ECED1_4095</name>
</gene>
<dbReference type="SUPFAM" id="SSF49401">
    <property type="entry name" value="Bacterial adhesins"/>
    <property type="match status" value="1"/>
</dbReference>
<evidence type="ECO:0000256" key="1">
    <source>
        <dbReference type="SAM" id="Phobius"/>
    </source>
</evidence>
<evidence type="ECO:0000313" key="4">
    <source>
        <dbReference type="Proteomes" id="UP000000748"/>
    </source>
</evidence>
<dbReference type="InterPro" id="IPR050263">
    <property type="entry name" value="Bact_Fimbrial_Adh_Pro"/>
</dbReference>
<dbReference type="GO" id="GO:0009289">
    <property type="term" value="C:pilus"/>
    <property type="evidence" value="ECO:0007669"/>
    <property type="project" value="InterPro"/>
</dbReference>
<keyword evidence="1" id="KW-0812">Transmembrane</keyword>
<evidence type="ECO:0000259" key="2">
    <source>
        <dbReference type="Pfam" id="PF00419"/>
    </source>
</evidence>
<dbReference type="GO" id="GO:0043709">
    <property type="term" value="P:cell adhesion involved in single-species biofilm formation"/>
    <property type="evidence" value="ECO:0007669"/>
    <property type="project" value="TreeGrafter"/>
</dbReference>
<keyword evidence="1" id="KW-1133">Transmembrane helix</keyword>
<sequence length="198" mass="21066">MAALPNSGVPLMNLIFSKYSVFFILFVFFAFPLSGQANDSVVVTFTGILLAKSCDITTGSKDQSVKMGTYDANEFLNVGDVSPSQTFTINVQGCPTAKSTVYSSGVSANVRFTGDADAINSALLRLSAGADSATGLGIEILDNNDVAIAINGESGFRDLVLNENGDANLTFKLRYKSTQENVHAGQANALLYFDIDYQ</sequence>
<dbReference type="PANTHER" id="PTHR33420:SF5">
    <property type="entry name" value="FIMBRIAL SUBUNIT"/>
    <property type="match status" value="1"/>
</dbReference>
<dbReference type="KEGG" id="ecq:ECED1_4095"/>
<evidence type="ECO:0000313" key="3">
    <source>
        <dbReference type="EMBL" id="CAR10232.2"/>
    </source>
</evidence>
<keyword evidence="1" id="KW-0472">Membrane</keyword>
<protein>
    <submittedName>
        <fullName evidence="3">Minor fimbrial subunit AufD</fullName>
    </submittedName>
</protein>
<dbReference type="AlphaFoldDB" id="B7N1L2"/>
<name>B7N1L2_ECO81</name>
<feature type="domain" description="Fimbrial-type adhesion" evidence="2">
    <location>
        <begin position="45"/>
        <end position="198"/>
    </location>
</feature>
<dbReference type="Gene3D" id="2.60.40.1090">
    <property type="entry name" value="Fimbrial-type adhesion domain"/>
    <property type="match status" value="1"/>
</dbReference>
<dbReference type="InterPro" id="IPR008966">
    <property type="entry name" value="Adhesion_dom_sf"/>
</dbReference>
<dbReference type="InterPro" id="IPR000259">
    <property type="entry name" value="Adhesion_dom_fimbrial"/>
</dbReference>
<dbReference type="InterPro" id="IPR036937">
    <property type="entry name" value="Adhesion_dom_fimbrial_sf"/>
</dbReference>
<organism evidence="3 4">
    <name type="scientific">Escherichia coli O81 (strain ED1a)</name>
    <dbReference type="NCBI Taxonomy" id="585397"/>
    <lineage>
        <taxon>Bacteria</taxon>
        <taxon>Pseudomonadati</taxon>
        <taxon>Pseudomonadota</taxon>
        <taxon>Gammaproteobacteria</taxon>
        <taxon>Enterobacterales</taxon>
        <taxon>Enterobacteriaceae</taxon>
        <taxon>Escherichia</taxon>
    </lineage>
</organism>
<accession>B7N1L2</accession>
<dbReference type="HOGENOM" id="CLU_088965_0_1_6"/>
<dbReference type="Proteomes" id="UP000000748">
    <property type="component" value="Chromosome"/>
</dbReference>
<reference evidence="4" key="1">
    <citation type="journal article" date="2009" name="PLoS Genet.">
        <title>Organised genome dynamics in the Escherichia coli species results in highly diverse adaptive paths.</title>
        <authorList>
            <person name="Touchon M."/>
            <person name="Hoede C."/>
            <person name="Tenaillon O."/>
            <person name="Barbe V."/>
            <person name="Baeriswyl S."/>
            <person name="Bidet P."/>
            <person name="Bingen E."/>
            <person name="Bonacorsi S."/>
            <person name="Bouchier C."/>
            <person name="Bouvet O."/>
            <person name="Calteau A."/>
            <person name="Chiapello H."/>
            <person name="Clermont O."/>
            <person name="Cruveiller S."/>
            <person name="Danchin A."/>
            <person name="Diard M."/>
            <person name="Dossat C."/>
            <person name="Karoui M.E."/>
            <person name="Frapy E."/>
            <person name="Garry L."/>
            <person name="Ghigo J.M."/>
            <person name="Gilles A.M."/>
            <person name="Johnson J."/>
            <person name="Le Bouguenec C."/>
            <person name="Lescat M."/>
            <person name="Mangenot S."/>
            <person name="Martinez-Jehanne V."/>
            <person name="Matic I."/>
            <person name="Nassif X."/>
            <person name="Oztas S."/>
            <person name="Petit M.A."/>
            <person name="Pichon C."/>
            <person name="Rouy Z."/>
            <person name="Ruf C.S."/>
            <person name="Schneider D."/>
            <person name="Tourret J."/>
            <person name="Vacherie B."/>
            <person name="Vallenet D."/>
            <person name="Medigue C."/>
            <person name="Rocha E.P.C."/>
            <person name="Denamur E."/>
        </authorList>
    </citation>
    <scope>NUCLEOTIDE SEQUENCE [LARGE SCALE GENOMIC DNA]</scope>
    <source>
        <strain evidence="4">ED1a</strain>
    </source>
</reference>